<dbReference type="EMBL" id="JAOB01000006">
    <property type="protein sequence ID" value="EUA76306.1"/>
    <property type="molecule type" value="Genomic_DNA"/>
</dbReference>
<keyword evidence="2" id="KW-0449">Lipoprotein</keyword>
<accession>X8E810</accession>
<comment type="caution">
    <text evidence="2">The sequence shown here is derived from an EMBL/GenBank/DDBJ whole genome shotgun (WGS) entry which is preliminary data.</text>
</comment>
<name>X8E810_MYCXE</name>
<dbReference type="PATRIC" id="fig|1299334.3.peg.336"/>
<feature type="region of interest" description="Disordered" evidence="1">
    <location>
        <begin position="39"/>
        <end position="63"/>
    </location>
</feature>
<evidence type="ECO:0000313" key="2">
    <source>
        <dbReference type="EMBL" id="EUA76306.1"/>
    </source>
</evidence>
<protein>
    <submittedName>
        <fullName evidence="2">Putative lipoprotein lppW</fullName>
    </submittedName>
</protein>
<sequence>MGHHHFDPDLIRYYQMLLDGSGGLPPERAKIIIDDLASSTPPASMATRSGSAYPTGSTPNRSR</sequence>
<gene>
    <name evidence="2" type="ORF">I553_7308</name>
</gene>
<reference evidence="2" key="1">
    <citation type="submission" date="2014-01" db="EMBL/GenBank/DDBJ databases">
        <authorList>
            <person name="Brown-Elliot B."/>
            <person name="Wallace R."/>
            <person name="Lenaerts A."/>
            <person name="Ordway D."/>
            <person name="DeGroote M.A."/>
            <person name="Parker T."/>
            <person name="Sizemore C."/>
            <person name="Tallon L.J."/>
            <person name="Sadzewicz L.K."/>
            <person name="Sengamalay N."/>
            <person name="Fraser C.M."/>
            <person name="Hine E."/>
            <person name="Shefchek K.A."/>
            <person name="Das S.P."/>
            <person name="Tettelin H."/>
        </authorList>
    </citation>
    <scope>NUCLEOTIDE SEQUENCE [LARGE SCALE GENOMIC DNA]</scope>
    <source>
        <strain evidence="2">4042</strain>
    </source>
</reference>
<organism evidence="2">
    <name type="scientific">Mycobacterium xenopi 4042</name>
    <dbReference type="NCBI Taxonomy" id="1299334"/>
    <lineage>
        <taxon>Bacteria</taxon>
        <taxon>Bacillati</taxon>
        <taxon>Actinomycetota</taxon>
        <taxon>Actinomycetes</taxon>
        <taxon>Mycobacteriales</taxon>
        <taxon>Mycobacteriaceae</taxon>
        <taxon>Mycobacterium</taxon>
    </lineage>
</organism>
<evidence type="ECO:0000256" key="1">
    <source>
        <dbReference type="SAM" id="MobiDB-lite"/>
    </source>
</evidence>
<dbReference type="AlphaFoldDB" id="X8E810"/>
<proteinExistence type="predicted"/>